<keyword evidence="6" id="KW-1185">Reference proteome</keyword>
<evidence type="ECO:0000256" key="2">
    <source>
        <dbReference type="ARBA" id="ARBA00022801"/>
    </source>
</evidence>
<dbReference type="GO" id="GO:0008408">
    <property type="term" value="F:3'-5' exonuclease activity"/>
    <property type="evidence" value="ECO:0007669"/>
    <property type="project" value="TreeGrafter"/>
</dbReference>
<keyword evidence="1" id="KW-0540">Nuclease</keyword>
<dbReference type="GO" id="GO:0003676">
    <property type="term" value="F:nucleic acid binding"/>
    <property type="evidence" value="ECO:0007669"/>
    <property type="project" value="InterPro"/>
</dbReference>
<evidence type="ECO:0000313" key="6">
    <source>
        <dbReference type="Proteomes" id="UP000348942"/>
    </source>
</evidence>
<keyword evidence="2" id="KW-0378">Hydrolase</keyword>
<proteinExistence type="predicted"/>
<dbReference type="Gene3D" id="3.30.420.10">
    <property type="entry name" value="Ribonuclease H-like superfamily/Ribonuclease H"/>
    <property type="match status" value="1"/>
</dbReference>
<dbReference type="PANTHER" id="PTHR30231">
    <property type="entry name" value="DNA POLYMERASE III SUBUNIT EPSILON"/>
    <property type="match status" value="1"/>
</dbReference>
<name>A0A5Q0TIM0_9VIBR</name>
<keyword evidence="3 5" id="KW-0269">Exonuclease</keyword>
<dbReference type="SUPFAM" id="SSF53098">
    <property type="entry name" value="Ribonuclease H-like"/>
    <property type="match status" value="1"/>
</dbReference>
<dbReference type="PANTHER" id="PTHR30231:SF4">
    <property type="entry name" value="PROTEIN NEN2"/>
    <property type="match status" value="1"/>
</dbReference>
<dbReference type="SMART" id="SM00479">
    <property type="entry name" value="EXOIII"/>
    <property type="match status" value="1"/>
</dbReference>
<dbReference type="InterPro" id="IPR012337">
    <property type="entry name" value="RNaseH-like_sf"/>
</dbReference>
<dbReference type="AlphaFoldDB" id="A0A5Q0TIM0"/>
<dbReference type="InterPro" id="IPR013520">
    <property type="entry name" value="Ribonucl_H"/>
</dbReference>
<evidence type="ECO:0000313" key="5">
    <source>
        <dbReference type="EMBL" id="QGA66710.1"/>
    </source>
</evidence>
<dbReference type="InterPro" id="IPR036397">
    <property type="entry name" value="RNaseH_sf"/>
</dbReference>
<feature type="domain" description="Exonuclease" evidence="4">
    <location>
        <begin position="61"/>
        <end position="234"/>
    </location>
</feature>
<sequence length="253" mass="29003">MLQYMKSVLKKISSTKHHFHPINQLEQQRRDLVIPEGCPHELRRLLLTPLPKMNKPLQELDFLVLDFETTGIDFDKDSLLSVGSVSIIGGRIDMETAAHCYVDDNQKIKAASAVVNHITPQMLLEGEQLDEAMNRLFVKMTGKVVIAHGAVIERSFIQTYLLKRYQLNAFPIIWLDTLKIEKHLVYHDQSERVELQLNDVRKRYNLPPYSAHNALVDALSTAELYLAQKVKIFSGKHNKAQVGQLYCRATCRL</sequence>
<dbReference type="RefSeq" id="WP_153448843.1">
    <property type="nucleotide sequence ID" value="NZ_CP045700.1"/>
</dbReference>
<accession>A0A5Q0TIM0</accession>
<dbReference type="GO" id="GO:0006259">
    <property type="term" value="P:DNA metabolic process"/>
    <property type="evidence" value="ECO:0007669"/>
    <property type="project" value="UniProtKB-ARBA"/>
</dbReference>
<dbReference type="EMBL" id="CP045700">
    <property type="protein sequence ID" value="QGA66710.1"/>
    <property type="molecule type" value="Genomic_DNA"/>
</dbReference>
<dbReference type="GO" id="GO:0005829">
    <property type="term" value="C:cytosol"/>
    <property type="evidence" value="ECO:0007669"/>
    <property type="project" value="TreeGrafter"/>
</dbReference>
<evidence type="ECO:0000256" key="3">
    <source>
        <dbReference type="ARBA" id="ARBA00022839"/>
    </source>
</evidence>
<evidence type="ECO:0000259" key="4">
    <source>
        <dbReference type="SMART" id="SM00479"/>
    </source>
</evidence>
<evidence type="ECO:0000256" key="1">
    <source>
        <dbReference type="ARBA" id="ARBA00022722"/>
    </source>
</evidence>
<dbReference type="Proteomes" id="UP000348942">
    <property type="component" value="Chromosome 2"/>
</dbReference>
<reference evidence="5 6" key="1">
    <citation type="submission" date="2019-10" db="EMBL/GenBank/DDBJ databases">
        <title>Vibrio sp. nov., isolated from Coralline algae surface.</title>
        <authorList>
            <person name="Geng Y."/>
            <person name="Zhang X."/>
        </authorList>
    </citation>
    <scope>NUCLEOTIDE SEQUENCE [LARGE SCALE GENOMIC DNA]</scope>
    <source>
        <strain evidence="5 6">SM1977</strain>
    </source>
</reference>
<dbReference type="CDD" id="cd06127">
    <property type="entry name" value="DEDDh"/>
    <property type="match status" value="1"/>
</dbReference>
<gene>
    <name evidence="5" type="ORF">GFB47_15055</name>
</gene>
<dbReference type="Pfam" id="PF00929">
    <property type="entry name" value="RNase_T"/>
    <property type="match status" value="1"/>
</dbReference>
<protein>
    <submittedName>
        <fullName evidence="5">3'-5' exonuclease</fullName>
    </submittedName>
</protein>
<organism evidence="5 6">
    <name type="scientific">Vibrio algicola</name>
    <dbReference type="NCBI Taxonomy" id="2662262"/>
    <lineage>
        <taxon>Bacteria</taxon>
        <taxon>Pseudomonadati</taxon>
        <taxon>Pseudomonadota</taxon>
        <taxon>Gammaproteobacteria</taxon>
        <taxon>Vibrionales</taxon>
        <taxon>Vibrionaceae</taxon>
        <taxon>Vibrio</taxon>
    </lineage>
</organism>